<evidence type="ECO:0000259" key="5">
    <source>
        <dbReference type="PROSITE" id="PS51352"/>
    </source>
</evidence>
<dbReference type="Pfam" id="PF08534">
    <property type="entry name" value="Redoxin"/>
    <property type="match status" value="1"/>
</dbReference>
<dbReference type="Pfam" id="PF01790">
    <property type="entry name" value="LGT"/>
    <property type="match status" value="1"/>
</dbReference>
<feature type="transmembrane region" description="Helical" evidence="4">
    <location>
        <begin position="12"/>
        <end position="35"/>
    </location>
</feature>
<proteinExistence type="predicted"/>
<dbReference type="AlphaFoldDB" id="A0A2N0WHF8"/>
<feature type="domain" description="Thioredoxin" evidence="5">
    <location>
        <begin position="138"/>
        <end position="275"/>
    </location>
</feature>
<dbReference type="CDD" id="cd02966">
    <property type="entry name" value="TlpA_like_family"/>
    <property type="match status" value="1"/>
</dbReference>
<evidence type="ECO:0000256" key="3">
    <source>
        <dbReference type="ARBA" id="ARBA00023284"/>
    </source>
</evidence>
<keyword evidence="3" id="KW-0676">Redox-active center</keyword>
<dbReference type="PROSITE" id="PS00194">
    <property type="entry name" value="THIOREDOXIN_1"/>
    <property type="match status" value="1"/>
</dbReference>
<feature type="transmembrane region" description="Helical" evidence="4">
    <location>
        <begin position="55"/>
        <end position="78"/>
    </location>
</feature>
<evidence type="ECO:0000256" key="2">
    <source>
        <dbReference type="ARBA" id="ARBA00022748"/>
    </source>
</evidence>
<keyword evidence="4" id="KW-0812">Transmembrane</keyword>
<keyword evidence="2" id="KW-0201">Cytochrome c-type biogenesis</keyword>
<evidence type="ECO:0000313" key="7">
    <source>
        <dbReference type="Proteomes" id="UP000233553"/>
    </source>
</evidence>
<dbReference type="PROSITE" id="PS51352">
    <property type="entry name" value="THIOREDOXIN_2"/>
    <property type="match status" value="1"/>
</dbReference>
<accession>A0A2N0WHF8</accession>
<dbReference type="SUPFAM" id="SSF52833">
    <property type="entry name" value="Thioredoxin-like"/>
    <property type="match status" value="1"/>
</dbReference>
<dbReference type="RefSeq" id="WP_101236033.1">
    <property type="nucleotide sequence ID" value="NZ_PISJ01000010.1"/>
</dbReference>
<feature type="transmembrane region" description="Helical" evidence="4">
    <location>
        <begin position="90"/>
        <end position="107"/>
    </location>
</feature>
<dbReference type="PANTHER" id="PTHR42852:SF13">
    <property type="entry name" value="PROTEIN DIPZ"/>
    <property type="match status" value="1"/>
</dbReference>
<comment type="subcellular location">
    <subcellularLocation>
        <location evidence="1">Cell envelope</location>
    </subcellularLocation>
</comment>
<comment type="caution">
    <text evidence="6">The sequence shown here is derived from an EMBL/GenBank/DDBJ whole genome shotgun (WGS) entry which is preliminary data.</text>
</comment>
<reference evidence="6 7" key="1">
    <citation type="submission" date="2017-12" db="EMBL/GenBank/DDBJ databases">
        <title>Draft Genome sequences of multiple microbial strains isolated from spacecraft associated surfaces.</title>
        <authorList>
            <person name="Seuylemezian A."/>
            <person name="Vaishampayan P."/>
            <person name="Venkateswaran K."/>
        </authorList>
    </citation>
    <scope>NUCLEOTIDE SEQUENCE [LARGE SCALE GENOMIC DNA]</scope>
    <source>
        <strain evidence="6 7">2P01AA</strain>
    </source>
</reference>
<dbReference type="InterPro" id="IPR013766">
    <property type="entry name" value="Thioredoxin_domain"/>
</dbReference>
<keyword evidence="4" id="KW-0472">Membrane</keyword>
<dbReference type="GO" id="GO:0030313">
    <property type="term" value="C:cell envelope"/>
    <property type="evidence" value="ECO:0007669"/>
    <property type="project" value="UniProtKB-SubCell"/>
</dbReference>
<dbReference type="PANTHER" id="PTHR42852">
    <property type="entry name" value="THIOL:DISULFIDE INTERCHANGE PROTEIN DSBE"/>
    <property type="match status" value="1"/>
</dbReference>
<gene>
    <name evidence="6" type="ORF">CW311_06720</name>
</gene>
<protein>
    <submittedName>
        <fullName evidence="6">Redoxin</fullName>
    </submittedName>
</protein>
<organism evidence="6 7">
    <name type="scientific">Acinetobacter proteolyticus</name>
    <dbReference type="NCBI Taxonomy" id="1776741"/>
    <lineage>
        <taxon>Bacteria</taxon>
        <taxon>Pseudomonadati</taxon>
        <taxon>Pseudomonadota</taxon>
        <taxon>Gammaproteobacteria</taxon>
        <taxon>Moraxellales</taxon>
        <taxon>Moraxellaceae</taxon>
        <taxon>Acinetobacter</taxon>
    </lineage>
</organism>
<sequence length="282" mass="32612">MFISSEAIHLWIFILPWSLLIILAGLCSVQLFGLYLSRRFLWSTAIWQIYKDSLWTSILIGLLAARFGFVVIHADVYFTHPIDILKIQDKGFHLYSGLVAASVWFIWKNRFLNYALIAGSLVIFFAVQLGGLGIHKRFQTEQQYPELTFSDLNQQAQSLTQFVGQPTVINLWASWCPPCHREMPVLYQAQHDHPHVQFVMLNQGEAPDVIHNYLRQHQFQFQYVLSDPHGEMAEQMNMFGLPSTLFFNAQGQLVERHLGELTPAMLKQYLQKITQLNEEVSQ</sequence>
<dbReference type="Proteomes" id="UP000233553">
    <property type="component" value="Unassembled WGS sequence"/>
</dbReference>
<evidence type="ECO:0000313" key="6">
    <source>
        <dbReference type="EMBL" id="PKF34851.1"/>
    </source>
</evidence>
<dbReference type="GO" id="GO:0005886">
    <property type="term" value="C:plasma membrane"/>
    <property type="evidence" value="ECO:0007669"/>
    <property type="project" value="InterPro"/>
</dbReference>
<evidence type="ECO:0000256" key="1">
    <source>
        <dbReference type="ARBA" id="ARBA00004196"/>
    </source>
</evidence>
<dbReference type="GO" id="GO:0015036">
    <property type="term" value="F:disulfide oxidoreductase activity"/>
    <property type="evidence" value="ECO:0007669"/>
    <property type="project" value="UniProtKB-ARBA"/>
</dbReference>
<dbReference type="InterPro" id="IPR050553">
    <property type="entry name" value="Thioredoxin_ResA/DsbE_sf"/>
</dbReference>
<dbReference type="EMBL" id="PISJ01000010">
    <property type="protein sequence ID" value="PKF34851.1"/>
    <property type="molecule type" value="Genomic_DNA"/>
</dbReference>
<keyword evidence="4" id="KW-1133">Transmembrane helix</keyword>
<dbReference type="GO" id="GO:0008961">
    <property type="term" value="F:phosphatidylglycerol-prolipoprotein diacylglyceryl transferase activity"/>
    <property type="evidence" value="ECO:0007669"/>
    <property type="project" value="InterPro"/>
</dbReference>
<name>A0A2N0WHF8_9GAMM</name>
<dbReference type="InterPro" id="IPR001640">
    <property type="entry name" value="Lgt"/>
</dbReference>
<dbReference type="InterPro" id="IPR013740">
    <property type="entry name" value="Redoxin"/>
</dbReference>
<dbReference type="InterPro" id="IPR036249">
    <property type="entry name" value="Thioredoxin-like_sf"/>
</dbReference>
<dbReference type="InterPro" id="IPR017937">
    <property type="entry name" value="Thioredoxin_CS"/>
</dbReference>
<feature type="transmembrane region" description="Helical" evidence="4">
    <location>
        <begin position="113"/>
        <end position="134"/>
    </location>
</feature>
<dbReference type="Gene3D" id="3.40.30.10">
    <property type="entry name" value="Glutaredoxin"/>
    <property type="match status" value="1"/>
</dbReference>
<dbReference type="GO" id="GO:0017004">
    <property type="term" value="P:cytochrome complex assembly"/>
    <property type="evidence" value="ECO:0007669"/>
    <property type="project" value="UniProtKB-KW"/>
</dbReference>
<dbReference type="GO" id="GO:0042158">
    <property type="term" value="P:lipoprotein biosynthetic process"/>
    <property type="evidence" value="ECO:0007669"/>
    <property type="project" value="InterPro"/>
</dbReference>
<evidence type="ECO:0000256" key="4">
    <source>
        <dbReference type="SAM" id="Phobius"/>
    </source>
</evidence>